<proteinExistence type="predicted"/>
<name>A0AA41XCX0_9BACI</name>
<reference evidence="1" key="1">
    <citation type="submission" date="2022-07" db="EMBL/GenBank/DDBJ databases">
        <authorList>
            <person name="Li W.-J."/>
            <person name="Deng Q.-Q."/>
        </authorList>
    </citation>
    <scope>NUCLEOTIDE SEQUENCE</scope>
    <source>
        <strain evidence="1">SYSU M60031</strain>
    </source>
</reference>
<dbReference type="RefSeq" id="WP_254759684.1">
    <property type="nucleotide sequence ID" value="NZ_JANCLT010000007.1"/>
</dbReference>
<dbReference type="EMBL" id="JANCLT010000007">
    <property type="protein sequence ID" value="MCP8969766.1"/>
    <property type="molecule type" value="Genomic_DNA"/>
</dbReference>
<dbReference type="Proteomes" id="UP001156102">
    <property type="component" value="Unassembled WGS sequence"/>
</dbReference>
<evidence type="ECO:0000313" key="1">
    <source>
        <dbReference type="EMBL" id="MCP8969766.1"/>
    </source>
</evidence>
<dbReference type="AlphaFoldDB" id="A0AA41XCX0"/>
<accession>A0AA41XCX0</accession>
<sequence>MTEIARVMNELEQLLDELLLTGFAAVPPSFFAEMERECRRHGLAYAAEQLRILGEEREQSRFSYETEYGRAAAAFCRLQQYMELVQKEMLSL</sequence>
<evidence type="ECO:0000313" key="2">
    <source>
        <dbReference type="Proteomes" id="UP001156102"/>
    </source>
</evidence>
<keyword evidence="2" id="KW-1185">Reference proteome</keyword>
<protein>
    <submittedName>
        <fullName evidence="1">Uncharacterized protein</fullName>
    </submittedName>
</protein>
<comment type="caution">
    <text evidence="1">The sequence shown here is derived from an EMBL/GenBank/DDBJ whole genome shotgun (WGS) entry which is preliminary data.</text>
</comment>
<gene>
    <name evidence="1" type="ORF">NK662_14640</name>
</gene>
<organism evidence="1 2">
    <name type="scientific">Ectobacillus ponti</name>
    <dbReference type="NCBI Taxonomy" id="2961894"/>
    <lineage>
        <taxon>Bacteria</taxon>
        <taxon>Bacillati</taxon>
        <taxon>Bacillota</taxon>
        <taxon>Bacilli</taxon>
        <taxon>Bacillales</taxon>
        <taxon>Bacillaceae</taxon>
        <taxon>Ectobacillus</taxon>
    </lineage>
</organism>